<evidence type="ECO:0000256" key="5">
    <source>
        <dbReference type="SAM" id="MobiDB-lite"/>
    </source>
</evidence>
<dbReference type="GO" id="GO:0003779">
    <property type="term" value="F:actin binding"/>
    <property type="evidence" value="ECO:0007669"/>
    <property type="project" value="UniProtKB-KW"/>
</dbReference>
<dbReference type="InterPro" id="IPR011705">
    <property type="entry name" value="BACK"/>
</dbReference>
<dbReference type="Proteomes" id="UP001461498">
    <property type="component" value="Unassembled WGS sequence"/>
</dbReference>
<dbReference type="Pfam" id="PF01344">
    <property type="entry name" value="Kelch_1"/>
    <property type="match status" value="1"/>
</dbReference>
<evidence type="ECO:0000256" key="1">
    <source>
        <dbReference type="ARBA" id="ARBA00013699"/>
    </source>
</evidence>
<evidence type="ECO:0000313" key="7">
    <source>
        <dbReference type="EMBL" id="KAK9504027.1"/>
    </source>
</evidence>
<comment type="function">
    <text evidence="4">Probable substrate-specific adapter of an E3 ubiquitin-protein ligase complex which mediates the ubiquitination and subsequent proteasomal degradation of target proteins. May have a role in synapse differentiation and growth.</text>
</comment>
<dbReference type="Pfam" id="PF24681">
    <property type="entry name" value="Kelch_KLHDC2_KLHL20_DRC7"/>
    <property type="match status" value="1"/>
</dbReference>
<sequence length="630" mass="70642">MKTVFYVAVMRGKDWILVERGRPLNTVTFESPSHNATILSGLNVLRLKGQLLDITLIAQGQTFHAHKVVLASCSDYFRAMFTDAMLESRQSEICLNGVTAAGMRLLLEYAYTSRLALNLANVQDVLSAASHIQLVAVVEACSNYLQSQLDLDNCVDIATISETYSLKQLRTVVYRYMCSHLVEFSRSSEFSRLHPAQLEHLLGCDFPVDCPEVEVLDITLRWLQNSHLDSHSRSIWTSRLLRKIHVAELSWKEIDTILKAQDPLLVRNEYSERICQNLEGTRSAGSISNQLAQQQPSQKSQSYIPPSSPSLVNSRGMTMAIVKVGGFGLGGITNEITYMQPSTGKWRHLTSIPHVEQCNFGTAVLNNDLYVVGGCFNQSLQENIHPFGFRYSPIRDSWATMAPMQRERCRFSLNVVAGCLYAVGGVSEGDGPVPECERYDPDTDSWEKICPLPGASTQHAAATLDGYLYVSGGLDRDIVLSSVKRYDIEKDRWELLSPLLTPRADHTMLTYKGRLYVCGGWLDDEITGNRMLVDRIDCYDPSLDRWTRITAVPTPRYQAGIVALDTKIYFIGGYHSDDMFDTATGIECYDMSSNSWSSGLKYPQDIWEHTCATLYIPTCRDDMEVLSSTT</sequence>
<keyword evidence="2" id="KW-0880">Kelch repeat</keyword>
<dbReference type="InterPro" id="IPR015915">
    <property type="entry name" value="Kelch-typ_b-propeller"/>
</dbReference>
<comment type="caution">
    <text evidence="7">The sequence shown here is derived from an EMBL/GenBank/DDBJ whole genome shotgun (WGS) entry which is preliminary data.</text>
</comment>
<dbReference type="InterPro" id="IPR011333">
    <property type="entry name" value="SKP1/BTB/POZ_sf"/>
</dbReference>
<dbReference type="SUPFAM" id="SSF117281">
    <property type="entry name" value="Kelch motif"/>
    <property type="match status" value="1"/>
</dbReference>
<dbReference type="FunFam" id="3.30.710.10:FF:000001">
    <property type="entry name" value="Kelch-like family member 20"/>
    <property type="match status" value="1"/>
</dbReference>
<dbReference type="AlphaFoldDB" id="A0AAW1D550"/>
<name>A0AAW1D550_9HEMI</name>
<dbReference type="Gene3D" id="2.120.10.80">
    <property type="entry name" value="Kelch-type beta propeller"/>
    <property type="match status" value="1"/>
</dbReference>
<keyword evidence="3" id="KW-0677">Repeat</keyword>
<dbReference type="PANTHER" id="PTHR45632">
    <property type="entry name" value="LD33804P"/>
    <property type="match status" value="1"/>
</dbReference>
<dbReference type="CDD" id="cd14733">
    <property type="entry name" value="BACK"/>
    <property type="match status" value="1"/>
</dbReference>
<gene>
    <name evidence="7" type="ORF">O3M35_010470</name>
</gene>
<dbReference type="PROSITE" id="PS50097">
    <property type="entry name" value="BTB"/>
    <property type="match status" value="1"/>
</dbReference>
<evidence type="ECO:0000259" key="6">
    <source>
        <dbReference type="PROSITE" id="PS50097"/>
    </source>
</evidence>
<dbReference type="InterPro" id="IPR017096">
    <property type="entry name" value="BTB-kelch_protein"/>
</dbReference>
<evidence type="ECO:0000313" key="8">
    <source>
        <dbReference type="Proteomes" id="UP001461498"/>
    </source>
</evidence>
<reference evidence="7 8" key="1">
    <citation type="submission" date="2022-12" db="EMBL/GenBank/DDBJ databases">
        <title>Chromosome-level genome assembly of true bugs.</title>
        <authorList>
            <person name="Ma L."/>
            <person name="Li H."/>
        </authorList>
    </citation>
    <scope>NUCLEOTIDE SEQUENCE [LARGE SCALE GENOMIC DNA]</scope>
    <source>
        <strain evidence="7">Lab_2022b</strain>
    </source>
</reference>
<dbReference type="Gene3D" id="1.25.40.420">
    <property type="match status" value="1"/>
</dbReference>
<dbReference type="Gene3D" id="3.30.710.10">
    <property type="entry name" value="Potassium Channel Kv1.1, Chain A"/>
    <property type="match status" value="1"/>
</dbReference>
<dbReference type="SUPFAM" id="SSF54695">
    <property type="entry name" value="POZ domain"/>
    <property type="match status" value="1"/>
</dbReference>
<evidence type="ECO:0000256" key="4">
    <source>
        <dbReference type="ARBA" id="ARBA00043912"/>
    </source>
</evidence>
<dbReference type="Pfam" id="PF07707">
    <property type="entry name" value="BACK"/>
    <property type="match status" value="1"/>
</dbReference>
<accession>A0AAW1D550</accession>
<dbReference type="Pfam" id="PF00651">
    <property type="entry name" value="BTB"/>
    <property type="match status" value="1"/>
</dbReference>
<dbReference type="EMBL" id="JAPXFL010000007">
    <property type="protein sequence ID" value="KAK9504027.1"/>
    <property type="molecule type" value="Genomic_DNA"/>
</dbReference>
<feature type="region of interest" description="Disordered" evidence="5">
    <location>
        <begin position="285"/>
        <end position="311"/>
    </location>
</feature>
<evidence type="ECO:0000256" key="2">
    <source>
        <dbReference type="ARBA" id="ARBA00022441"/>
    </source>
</evidence>
<organism evidence="7 8">
    <name type="scientific">Rhynocoris fuscipes</name>
    <dbReference type="NCBI Taxonomy" id="488301"/>
    <lineage>
        <taxon>Eukaryota</taxon>
        <taxon>Metazoa</taxon>
        <taxon>Ecdysozoa</taxon>
        <taxon>Arthropoda</taxon>
        <taxon>Hexapoda</taxon>
        <taxon>Insecta</taxon>
        <taxon>Pterygota</taxon>
        <taxon>Neoptera</taxon>
        <taxon>Paraneoptera</taxon>
        <taxon>Hemiptera</taxon>
        <taxon>Heteroptera</taxon>
        <taxon>Panheteroptera</taxon>
        <taxon>Cimicomorpha</taxon>
        <taxon>Reduviidae</taxon>
        <taxon>Harpactorinae</taxon>
        <taxon>Harpactorini</taxon>
        <taxon>Rhynocoris</taxon>
    </lineage>
</organism>
<dbReference type="InterPro" id="IPR006652">
    <property type="entry name" value="Kelch_1"/>
</dbReference>
<dbReference type="SMART" id="SM00225">
    <property type="entry name" value="BTB"/>
    <property type="match status" value="1"/>
</dbReference>
<protein>
    <recommendedName>
        <fullName evidence="1">Kelch-like protein diablo</fullName>
    </recommendedName>
</protein>
<feature type="compositionally biased region" description="Low complexity" evidence="5">
    <location>
        <begin position="288"/>
        <end position="305"/>
    </location>
</feature>
<dbReference type="SMART" id="SM00875">
    <property type="entry name" value="BACK"/>
    <property type="match status" value="1"/>
</dbReference>
<dbReference type="SMART" id="SM00612">
    <property type="entry name" value="Kelch"/>
    <property type="match status" value="6"/>
</dbReference>
<dbReference type="PIRSF" id="PIRSF037037">
    <property type="entry name" value="Kelch-like_protein_gigaxonin"/>
    <property type="match status" value="1"/>
</dbReference>
<dbReference type="InterPro" id="IPR000210">
    <property type="entry name" value="BTB/POZ_dom"/>
</dbReference>
<keyword evidence="8" id="KW-1185">Reference proteome</keyword>
<proteinExistence type="predicted"/>
<evidence type="ECO:0000256" key="3">
    <source>
        <dbReference type="ARBA" id="ARBA00022737"/>
    </source>
</evidence>
<dbReference type="PANTHER" id="PTHR45632:SF3">
    <property type="entry name" value="KELCH-LIKE PROTEIN 32"/>
    <property type="match status" value="1"/>
</dbReference>
<feature type="domain" description="BTB" evidence="6">
    <location>
        <begin position="52"/>
        <end position="119"/>
    </location>
</feature>